<dbReference type="AlphaFoldDB" id="A0A0F9M642"/>
<proteinExistence type="predicted"/>
<feature type="transmembrane region" description="Helical" evidence="1">
    <location>
        <begin position="50"/>
        <end position="67"/>
    </location>
</feature>
<accession>A0A0F9M642</accession>
<dbReference type="EMBL" id="LAZR01006096">
    <property type="protein sequence ID" value="KKM94766.1"/>
    <property type="molecule type" value="Genomic_DNA"/>
</dbReference>
<evidence type="ECO:0000256" key="1">
    <source>
        <dbReference type="SAM" id="Phobius"/>
    </source>
</evidence>
<name>A0A0F9M642_9ZZZZ</name>
<feature type="transmembrane region" description="Helical" evidence="1">
    <location>
        <begin position="12"/>
        <end position="30"/>
    </location>
</feature>
<organism evidence="2">
    <name type="scientific">marine sediment metagenome</name>
    <dbReference type="NCBI Taxonomy" id="412755"/>
    <lineage>
        <taxon>unclassified sequences</taxon>
        <taxon>metagenomes</taxon>
        <taxon>ecological metagenomes</taxon>
    </lineage>
</organism>
<keyword evidence="1" id="KW-1133">Transmembrane helix</keyword>
<gene>
    <name evidence="2" type="ORF">LCGC14_1195030</name>
</gene>
<sequence length="84" mass="9197">MANIDKRLIPNYIAGLAIIFVFLGGFIYVLVTPDAVTDLVIVDDDVGQTALRASGFTMIVTAMIFITKEVTTYLFRKNPSPVVT</sequence>
<protein>
    <submittedName>
        <fullName evidence="2">Uncharacterized protein</fullName>
    </submittedName>
</protein>
<keyword evidence="1" id="KW-0812">Transmembrane</keyword>
<keyword evidence="1" id="KW-0472">Membrane</keyword>
<reference evidence="2" key="1">
    <citation type="journal article" date="2015" name="Nature">
        <title>Complex archaea that bridge the gap between prokaryotes and eukaryotes.</title>
        <authorList>
            <person name="Spang A."/>
            <person name="Saw J.H."/>
            <person name="Jorgensen S.L."/>
            <person name="Zaremba-Niedzwiedzka K."/>
            <person name="Martijn J."/>
            <person name="Lind A.E."/>
            <person name="van Eijk R."/>
            <person name="Schleper C."/>
            <person name="Guy L."/>
            <person name="Ettema T.J."/>
        </authorList>
    </citation>
    <scope>NUCLEOTIDE SEQUENCE</scope>
</reference>
<comment type="caution">
    <text evidence="2">The sequence shown here is derived from an EMBL/GenBank/DDBJ whole genome shotgun (WGS) entry which is preliminary data.</text>
</comment>
<evidence type="ECO:0000313" key="2">
    <source>
        <dbReference type="EMBL" id="KKM94766.1"/>
    </source>
</evidence>